<dbReference type="RefSeq" id="WP_343871914.1">
    <property type="nucleotide sequence ID" value="NZ_BAAAIX010000003.1"/>
</dbReference>
<name>A0ABW4RRY9_9ACTN</name>
<organism evidence="7 8">
    <name type="scientific">Luteococcus peritonei</name>
    <dbReference type="NCBI Taxonomy" id="88874"/>
    <lineage>
        <taxon>Bacteria</taxon>
        <taxon>Bacillati</taxon>
        <taxon>Actinomycetota</taxon>
        <taxon>Actinomycetes</taxon>
        <taxon>Propionibacteriales</taxon>
        <taxon>Propionibacteriaceae</taxon>
        <taxon>Luteococcus</taxon>
    </lineage>
</organism>
<dbReference type="InterPro" id="IPR051933">
    <property type="entry name" value="Resuscitation_pf_RpfB"/>
</dbReference>
<dbReference type="Gene3D" id="2.20.230.10">
    <property type="entry name" value="Resuscitation-promoting factor rpfb"/>
    <property type="match status" value="1"/>
</dbReference>
<dbReference type="InterPro" id="IPR023346">
    <property type="entry name" value="Lysozyme-like_dom_sf"/>
</dbReference>
<keyword evidence="8" id="KW-1185">Reference proteome</keyword>
<dbReference type="InterPro" id="IPR010618">
    <property type="entry name" value="RPF"/>
</dbReference>
<comment type="similarity">
    <text evidence="1">Belongs to the transglycosylase family. Rpf subfamily.</text>
</comment>
<evidence type="ECO:0000259" key="6">
    <source>
        <dbReference type="PROSITE" id="PS51109"/>
    </source>
</evidence>
<keyword evidence="3" id="KW-0378">Hydrolase</keyword>
<evidence type="ECO:0000313" key="7">
    <source>
        <dbReference type="EMBL" id="MFD1888834.1"/>
    </source>
</evidence>
<feature type="domain" description="G5" evidence="6">
    <location>
        <begin position="197"/>
        <end position="277"/>
    </location>
</feature>
<dbReference type="PANTHER" id="PTHR39160">
    <property type="entry name" value="CELL WALL-BINDING PROTEIN YOCH"/>
    <property type="match status" value="1"/>
</dbReference>
<dbReference type="SMART" id="SM01208">
    <property type="entry name" value="G5"/>
    <property type="match status" value="1"/>
</dbReference>
<feature type="compositionally biased region" description="Low complexity" evidence="4">
    <location>
        <begin position="286"/>
        <end position="327"/>
    </location>
</feature>
<dbReference type="PANTHER" id="PTHR39160:SF4">
    <property type="entry name" value="RESUSCITATION-PROMOTING FACTOR RPFB"/>
    <property type="match status" value="1"/>
</dbReference>
<dbReference type="Pfam" id="PF06737">
    <property type="entry name" value="Transglycosylas"/>
    <property type="match status" value="1"/>
</dbReference>
<dbReference type="EMBL" id="JBHUFZ010000003">
    <property type="protein sequence ID" value="MFD1888834.1"/>
    <property type="molecule type" value="Genomic_DNA"/>
</dbReference>
<keyword evidence="2 5" id="KW-0732">Signal</keyword>
<feature type="signal peptide" evidence="5">
    <location>
        <begin position="1"/>
        <end position="17"/>
    </location>
</feature>
<feature type="region of interest" description="Disordered" evidence="4">
    <location>
        <begin position="204"/>
        <end position="233"/>
    </location>
</feature>
<evidence type="ECO:0000256" key="4">
    <source>
        <dbReference type="SAM" id="MobiDB-lite"/>
    </source>
</evidence>
<accession>A0ABW4RRY9</accession>
<evidence type="ECO:0000256" key="1">
    <source>
        <dbReference type="ARBA" id="ARBA00010830"/>
    </source>
</evidence>
<dbReference type="Pfam" id="PF07501">
    <property type="entry name" value="G5"/>
    <property type="match status" value="1"/>
</dbReference>
<dbReference type="Pfam" id="PF03990">
    <property type="entry name" value="DUF348"/>
    <property type="match status" value="3"/>
</dbReference>
<evidence type="ECO:0000256" key="5">
    <source>
        <dbReference type="SAM" id="SignalP"/>
    </source>
</evidence>
<feature type="compositionally biased region" description="Basic and acidic residues" evidence="4">
    <location>
        <begin position="210"/>
        <end position="222"/>
    </location>
</feature>
<evidence type="ECO:0000256" key="2">
    <source>
        <dbReference type="ARBA" id="ARBA00022729"/>
    </source>
</evidence>
<feature type="region of interest" description="Disordered" evidence="4">
    <location>
        <begin position="255"/>
        <end position="327"/>
    </location>
</feature>
<evidence type="ECO:0000256" key="3">
    <source>
        <dbReference type="ARBA" id="ARBA00022801"/>
    </source>
</evidence>
<dbReference type="InterPro" id="IPR011098">
    <property type="entry name" value="G5_dom"/>
</dbReference>
<reference evidence="8" key="1">
    <citation type="journal article" date="2019" name="Int. J. Syst. Evol. Microbiol.">
        <title>The Global Catalogue of Microorganisms (GCM) 10K type strain sequencing project: providing services to taxonomists for standard genome sequencing and annotation.</title>
        <authorList>
            <consortium name="The Broad Institute Genomics Platform"/>
            <consortium name="The Broad Institute Genome Sequencing Center for Infectious Disease"/>
            <person name="Wu L."/>
            <person name="Ma J."/>
        </authorList>
    </citation>
    <scope>NUCLEOTIDE SEQUENCE [LARGE SCALE GENOMIC DNA]</scope>
    <source>
        <strain evidence="8">CAIM 431</strain>
    </source>
</reference>
<evidence type="ECO:0000313" key="8">
    <source>
        <dbReference type="Proteomes" id="UP001597326"/>
    </source>
</evidence>
<proteinExistence type="inferred from homology"/>
<sequence>MKNKTIGIIASATAAVAALGGVGYTVADKEVQVAVDGAPATEVHTFGGTVADALQAKGITLGEHDSVVPSSNSPISDGTEITVNYGRPLTVTLDGKKTLVWTTATTLDHALRQLGVTDADARTSVSRSTPLGRQGLAVDVVTPKQVSLVVAGKKSSVESTAATVRDLLAEQKIAVGAKDVVKPALNAPVTDKLAVTVQRVTTKQTTSTEPIEHETVRTRSDSLDAGTTKVTTEGKDGVTTKTWLITLTDGKQTGKKLVSSKVTTKPVTEKVTVGTRQDEPEVEKASTSSSSSSSSSSSTRSKPAEKTSATASTKTASSSSSSSAGGSNLARAAMWDRIAQCESGGNWSINTGNGYYGGLQFDRQTWLANGGGAYAPTANLASRAQQITIANKLYAQRGLQPWGCAHAA</sequence>
<feature type="compositionally biased region" description="Low complexity" evidence="4">
    <location>
        <begin position="255"/>
        <end position="275"/>
    </location>
</feature>
<dbReference type="SUPFAM" id="SSF53955">
    <property type="entry name" value="Lysozyme-like"/>
    <property type="match status" value="1"/>
</dbReference>
<gene>
    <name evidence="7" type="ORF">ACFSCS_01365</name>
</gene>
<feature type="chain" id="PRO_5046126173" evidence="5">
    <location>
        <begin position="18"/>
        <end position="408"/>
    </location>
</feature>
<dbReference type="CDD" id="cd13925">
    <property type="entry name" value="RPF"/>
    <property type="match status" value="1"/>
</dbReference>
<dbReference type="Gene3D" id="1.10.530.10">
    <property type="match status" value="1"/>
</dbReference>
<protein>
    <submittedName>
        <fullName evidence="7">Ubiquitin-like domain-containing protein</fullName>
    </submittedName>
</protein>
<comment type="caution">
    <text evidence="7">The sequence shown here is derived from an EMBL/GenBank/DDBJ whole genome shotgun (WGS) entry which is preliminary data.</text>
</comment>
<dbReference type="Proteomes" id="UP001597326">
    <property type="component" value="Unassembled WGS sequence"/>
</dbReference>
<dbReference type="InterPro" id="IPR007137">
    <property type="entry name" value="DUF348"/>
</dbReference>
<dbReference type="PROSITE" id="PS51109">
    <property type="entry name" value="G5"/>
    <property type="match status" value="1"/>
</dbReference>